<gene>
    <name evidence="1" type="ORF">SPELUC_LOCUS13886</name>
</gene>
<keyword evidence="2" id="KW-1185">Reference proteome</keyword>
<accession>A0ACA9QA38</accession>
<organism evidence="1 2">
    <name type="scientific">Cetraspora pellucida</name>
    <dbReference type="NCBI Taxonomy" id="1433469"/>
    <lineage>
        <taxon>Eukaryota</taxon>
        <taxon>Fungi</taxon>
        <taxon>Fungi incertae sedis</taxon>
        <taxon>Mucoromycota</taxon>
        <taxon>Glomeromycotina</taxon>
        <taxon>Glomeromycetes</taxon>
        <taxon>Diversisporales</taxon>
        <taxon>Gigasporaceae</taxon>
        <taxon>Cetraspora</taxon>
    </lineage>
</organism>
<dbReference type="Proteomes" id="UP000789366">
    <property type="component" value="Unassembled WGS sequence"/>
</dbReference>
<protein>
    <submittedName>
        <fullName evidence="1">1859_t:CDS:1</fullName>
    </submittedName>
</protein>
<name>A0ACA9QA38_9GLOM</name>
<evidence type="ECO:0000313" key="2">
    <source>
        <dbReference type="Proteomes" id="UP000789366"/>
    </source>
</evidence>
<feature type="non-terminal residue" evidence="1">
    <location>
        <position position="1"/>
    </location>
</feature>
<feature type="non-terminal residue" evidence="1">
    <location>
        <position position="53"/>
    </location>
</feature>
<dbReference type="EMBL" id="CAJVPW010038403">
    <property type="protein sequence ID" value="CAG8742124.1"/>
    <property type="molecule type" value="Genomic_DNA"/>
</dbReference>
<comment type="caution">
    <text evidence="1">The sequence shown here is derived from an EMBL/GenBank/DDBJ whole genome shotgun (WGS) entry which is preliminary data.</text>
</comment>
<sequence length="53" mass="6266">LKLDQALEKFITPSINYDQKYFLEAEKFIIKHYDIKIPSIHDNTLFLSSTATY</sequence>
<evidence type="ECO:0000313" key="1">
    <source>
        <dbReference type="EMBL" id="CAG8742124.1"/>
    </source>
</evidence>
<proteinExistence type="predicted"/>
<reference evidence="1" key="1">
    <citation type="submission" date="2021-06" db="EMBL/GenBank/DDBJ databases">
        <authorList>
            <person name="Kallberg Y."/>
            <person name="Tangrot J."/>
            <person name="Rosling A."/>
        </authorList>
    </citation>
    <scope>NUCLEOTIDE SEQUENCE</scope>
    <source>
        <strain evidence="1">28 12/20/2015</strain>
    </source>
</reference>